<dbReference type="Pfam" id="PF05991">
    <property type="entry name" value="NYN_YacP"/>
    <property type="match status" value="1"/>
</dbReference>
<dbReference type="RefSeq" id="WP_015617509.1">
    <property type="nucleotide sequence ID" value="NC_021182.1"/>
</dbReference>
<evidence type="ECO:0000313" key="1">
    <source>
        <dbReference type="EMBL" id="AGK99240.1"/>
    </source>
</evidence>
<dbReference type="Proteomes" id="UP000013523">
    <property type="component" value="Chromosome"/>
</dbReference>
<dbReference type="AlphaFoldDB" id="R4KHZ8"/>
<dbReference type="OrthoDB" id="9792160at2"/>
<gene>
    <name evidence="1" type="ORF">Clopa_4533</name>
</gene>
<dbReference type="EMBL" id="CP003261">
    <property type="protein sequence ID" value="AGK99240.1"/>
    <property type="molecule type" value="Genomic_DNA"/>
</dbReference>
<organism evidence="1 2">
    <name type="scientific">Clostridium pasteurianum BC1</name>
    <dbReference type="NCBI Taxonomy" id="86416"/>
    <lineage>
        <taxon>Bacteria</taxon>
        <taxon>Bacillati</taxon>
        <taxon>Bacillota</taxon>
        <taxon>Clostridia</taxon>
        <taxon>Eubacteriales</taxon>
        <taxon>Clostridiaceae</taxon>
        <taxon>Clostridium</taxon>
    </lineage>
</organism>
<sequence>MKNIFIDGYNVINSWKELRQENTGSMEISRMKLKDILLNYGVYNGYKIFLVFDAHLQAGSIEKKEKVNKNLMIVFTKEGETADSFIERYVNNIGRKYEVLVVTSDSLEQQLIFQRGAIRMSSIEFYHEIKSIENKIRKQGIKKQDDARYSLKDRIDRDIADKLEEMRRSK</sequence>
<dbReference type="PATRIC" id="fig|86416.3.peg.4539"/>
<dbReference type="STRING" id="86416.Clopa_4533"/>
<dbReference type="PANTHER" id="PTHR34547:SF1">
    <property type="entry name" value="YACP-LIKE NYN DOMAIN PROTEIN"/>
    <property type="match status" value="1"/>
</dbReference>
<dbReference type="KEGG" id="cpas:Clopa_4533"/>
<dbReference type="CDD" id="cd10912">
    <property type="entry name" value="PIN_YacP-like"/>
    <property type="match status" value="1"/>
</dbReference>
<dbReference type="PANTHER" id="PTHR34547">
    <property type="entry name" value="YACP-LIKE NYN DOMAIN PROTEIN"/>
    <property type="match status" value="1"/>
</dbReference>
<protein>
    <submittedName>
        <fullName evidence="1">Putative RNA-binding protein containing a PIN domain</fullName>
    </submittedName>
</protein>
<name>R4KHZ8_CLOPA</name>
<dbReference type="InterPro" id="IPR010298">
    <property type="entry name" value="YacP-like"/>
</dbReference>
<dbReference type="HOGENOM" id="CLU_101326_1_0_9"/>
<evidence type="ECO:0000313" key="2">
    <source>
        <dbReference type="Proteomes" id="UP000013523"/>
    </source>
</evidence>
<reference evidence="1 2" key="1">
    <citation type="submission" date="2012-01" db="EMBL/GenBank/DDBJ databases">
        <title>Complete sequence of chromosome of Clostridium pasteurianum BC1.</title>
        <authorList>
            <consortium name="US DOE Joint Genome Institute"/>
            <person name="Lucas S."/>
            <person name="Han J."/>
            <person name="Lapidus A."/>
            <person name="Cheng J.-F."/>
            <person name="Goodwin L."/>
            <person name="Pitluck S."/>
            <person name="Peters L."/>
            <person name="Mikhailova N."/>
            <person name="Teshima H."/>
            <person name="Detter J.C."/>
            <person name="Han C."/>
            <person name="Tapia R."/>
            <person name="Land M."/>
            <person name="Hauser L."/>
            <person name="Kyrpides N."/>
            <person name="Ivanova N."/>
            <person name="Pagani I."/>
            <person name="Dunn J."/>
            <person name="Taghavi S."/>
            <person name="Francis A."/>
            <person name="van der Lelie D."/>
            <person name="Woyke T."/>
        </authorList>
    </citation>
    <scope>NUCLEOTIDE SEQUENCE [LARGE SCALE GENOMIC DNA]</scope>
    <source>
        <strain evidence="1 2">BC1</strain>
    </source>
</reference>
<dbReference type="eggNOG" id="COG3688">
    <property type="taxonomic scope" value="Bacteria"/>
</dbReference>
<accession>R4KHZ8</accession>
<proteinExistence type="predicted"/>
<keyword evidence="2" id="KW-1185">Reference proteome</keyword>